<protein>
    <recommendedName>
        <fullName evidence="4">Integral membrane protein</fullName>
    </recommendedName>
</protein>
<keyword evidence="3" id="KW-1185">Reference proteome</keyword>
<accession>A0ABP4KJI6</accession>
<evidence type="ECO:0000256" key="1">
    <source>
        <dbReference type="SAM" id="Phobius"/>
    </source>
</evidence>
<comment type="caution">
    <text evidence="2">The sequence shown here is derived from an EMBL/GenBank/DDBJ whole genome shotgun (WGS) entry which is preliminary data.</text>
</comment>
<keyword evidence="1" id="KW-0472">Membrane</keyword>
<evidence type="ECO:0008006" key="4">
    <source>
        <dbReference type="Google" id="ProtNLM"/>
    </source>
</evidence>
<feature type="transmembrane region" description="Helical" evidence="1">
    <location>
        <begin position="100"/>
        <end position="133"/>
    </location>
</feature>
<organism evidence="2 3">
    <name type="scientific">Streptomyces synnematoformans</name>
    <dbReference type="NCBI Taxonomy" id="415721"/>
    <lineage>
        <taxon>Bacteria</taxon>
        <taxon>Bacillati</taxon>
        <taxon>Actinomycetota</taxon>
        <taxon>Actinomycetes</taxon>
        <taxon>Kitasatosporales</taxon>
        <taxon>Streptomycetaceae</taxon>
        <taxon>Streptomyces</taxon>
    </lineage>
</organism>
<dbReference type="EMBL" id="BAAAPF010000318">
    <property type="protein sequence ID" value="GAA1501761.1"/>
    <property type="molecule type" value="Genomic_DNA"/>
</dbReference>
<keyword evidence="1" id="KW-1133">Transmembrane helix</keyword>
<name>A0ABP4KJI6_9ACTN</name>
<proteinExistence type="predicted"/>
<dbReference type="RefSeq" id="WP_344294040.1">
    <property type="nucleotide sequence ID" value="NZ_BAAAPF010000318.1"/>
</dbReference>
<keyword evidence="1" id="KW-0812">Transmembrane</keyword>
<sequence length="194" mass="19660">MVRGTVTLARAAVVVRAGAAPLWWLGIAAAAAGAWQDGLTGQWIGLYAGAALFLVVAPVVYAVRRGRCLAAAEKAQRAARGAVLQDRAVTVRAWRRARRWWLAAAFAVAAGSAAAVPVAGGLALAGAGAGLWAKAAWLGRWERGQEALLWLPVGAVTRRGAGTGGSDTAYARTGIAAGDALLGGGVRRGSPATV</sequence>
<feature type="transmembrane region" description="Helical" evidence="1">
    <location>
        <begin position="43"/>
        <end position="63"/>
    </location>
</feature>
<dbReference type="Proteomes" id="UP001500443">
    <property type="component" value="Unassembled WGS sequence"/>
</dbReference>
<evidence type="ECO:0000313" key="2">
    <source>
        <dbReference type="EMBL" id="GAA1501761.1"/>
    </source>
</evidence>
<reference evidence="3" key="1">
    <citation type="journal article" date="2019" name="Int. J. Syst. Evol. Microbiol.">
        <title>The Global Catalogue of Microorganisms (GCM) 10K type strain sequencing project: providing services to taxonomists for standard genome sequencing and annotation.</title>
        <authorList>
            <consortium name="The Broad Institute Genomics Platform"/>
            <consortium name="The Broad Institute Genome Sequencing Center for Infectious Disease"/>
            <person name="Wu L."/>
            <person name="Ma J."/>
        </authorList>
    </citation>
    <scope>NUCLEOTIDE SEQUENCE [LARGE SCALE GENOMIC DNA]</scope>
    <source>
        <strain evidence="3">JCM 15481</strain>
    </source>
</reference>
<gene>
    <name evidence="2" type="ORF">GCM10009802_58610</name>
</gene>
<evidence type="ECO:0000313" key="3">
    <source>
        <dbReference type="Proteomes" id="UP001500443"/>
    </source>
</evidence>